<accession>A0A9P4Q9L4</accession>
<protein>
    <submittedName>
        <fullName evidence="1">Uncharacterized protein</fullName>
    </submittedName>
</protein>
<dbReference type="Proteomes" id="UP000799441">
    <property type="component" value="Unassembled WGS sequence"/>
</dbReference>
<keyword evidence="2" id="KW-1185">Reference proteome</keyword>
<comment type="caution">
    <text evidence="1">The sequence shown here is derived from an EMBL/GenBank/DDBJ whole genome shotgun (WGS) entry which is preliminary data.</text>
</comment>
<organism evidence="1 2">
    <name type="scientific">Polychaeton citri CBS 116435</name>
    <dbReference type="NCBI Taxonomy" id="1314669"/>
    <lineage>
        <taxon>Eukaryota</taxon>
        <taxon>Fungi</taxon>
        <taxon>Dikarya</taxon>
        <taxon>Ascomycota</taxon>
        <taxon>Pezizomycotina</taxon>
        <taxon>Dothideomycetes</taxon>
        <taxon>Dothideomycetidae</taxon>
        <taxon>Capnodiales</taxon>
        <taxon>Capnodiaceae</taxon>
        <taxon>Polychaeton</taxon>
    </lineage>
</organism>
<evidence type="ECO:0000313" key="1">
    <source>
        <dbReference type="EMBL" id="KAF2721748.1"/>
    </source>
</evidence>
<dbReference type="EMBL" id="MU003788">
    <property type="protein sequence ID" value="KAF2721748.1"/>
    <property type="molecule type" value="Genomic_DNA"/>
</dbReference>
<sequence>MSRPLSGLASGLLRLSYIQTPDAQQVMYSSTTRIFTDPSHPLYLATRRRAASFDPNRLYFKLSWHPGSKRKAVVSSWAVRRVREAVRQELQKRGFGMTGEALAPSHTPKHLSGIANIKIAPDDRILKARSAEVKAAASTLVDSIQHLHAKSSHDRARSYPQRYARASWT</sequence>
<evidence type="ECO:0000313" key="2">
    <source>
        <dbReference type="Proteomes" id="UP000799441"/>
    </source>
</evidence>
<name>A0A9P4Q9L4_9PEZI</name>
<proteinExistence type="predicted"/>
<gene>
    <name evidence="1" type="ORF">K431DRAFT_68047</name>
</gene>
<reference evidence="1" key="1">
    <citation type="journal article" date="2020" name="Stud. Mycol.">
        <title>101 Dothideomycetes genomes: a test case for predicting lifestyles and emergence of pathogens.</title>
        <authorList>
            <person name="Haridas S."/>
            <person name="Albert R."/>
            <person name="Binder M."/>
            <person name="Bloem J."/>
            <person name="Labutti K."/>
            <person name="Salamov A."/>
            <person name="Andreopoulos B."/>
            <person name="Baker S."/>
            <person name="Barry K."/>
            <person name="Bills G."/>
            <person name="Bluhm B."/>
            <person name="Cannon C."/>
            <person name="Castanera R."/>
            <person name="Culley D."/>
            <person name="Daum C."/>
            <person name="Ezra D."/>
            <person name="Gonzalez J."/>
            <person name="Henrissat B."/>
            <person name="Kuo A."/>
            <person name="Liang C."/>
            <person name="Lipzen A."/>
            <person name="Lutzoni F."/>
            <person name="Magnuson J."/>
            <person name="Mondo S."/>
            <person name="Nolan M."/>
            <person name="Ohm R."/>
            <person name="Pangilinan J."/>
            <person name="Park H.-J."/>
            <person name="Ramirez L."/>
            <person name="Alfaro M."/>
            <person name="Sun H."/>
            <person name="Tritt A."/>
            <person name="Yoshinaga Y."/>
            <person name="Zwiers L.-H."/>
            <person name="Turgeon B."/>
            <person name="Goodwin S."/>
            <person name="Spatafora J."/>
            <person name="Crous P."/>
            <person name="Grigoriev I."/>
        </authorList>
    </citation>
    <scope>NUCLEOTIDE SEQUENCE</scope>
    <source>
        <strain evidence="1">CBS 116435</strain>
    </source>
</reference>
<dbReference type="AlphaFoldDB" id="A0A9P4Q9L4"/>